<dbReference type="Gene3D" id="3.40.710.10">
    <property type="entry name" value="DD-peptidase/beta-lactamase superfamily"/>
    <property type="match status" value="1"/>
</dbReference>
<keyword evidence="3" id="KW-0121">Carboxypeptidase</keyword>
<evidence type="ECO:0000313" key="3">
    <source>
        <dbReference type="EMBL" id="SFS05601.1"/>
    </source>
</evidence>
<dbReference type="GO" id="GO:0004185">
    <property type="term" value="F:serine-type carboxypeptidase activity"/>
    <property type="evidence" value="ECO:0007669"/>
    <property type="project" value="InterPro"/>
</dbReference>
<evidence type="ECO:0000256" key="2">
    <source>
        <dbReference type="ARBA" id="ARBA00022801"/>
    </source>
</evidence>
<proteinExistence type="inferred from homology"/>
<dbReference type="AlphaFoldDB" id="A0A1I6LQ80"/>
<sequence length="522" mass="55651">MAQTTDLARHDLAHQVQTIVSEPGVSRAHWGVAVTRLDGTPLYGMNEAQLFQPASNAKLFTTTTAIALLGPDKTFTTRIVGRGTFTGTSSLKGDVTIVGAGDANLSGRTIPYLSPKDRPKKVAGDMPVDPLRHLAAMADQIAASGLKLIDGDIVGDDTLFPWEPYPADWSIDDALWYYGAPVSALTINDNAIGLTVEPGVNAGDAVSIVVDPTMPAYYRIDASGLTTGPAKSGNHVQFERMIGSRVLRIYGTIATDARPDNEDIAIEDPAEYAALALKSMLEARGIQVTGKARAKHQLPSEPRGFVEQSIQVAEDSARGTLLCRTAQLTEAPLSHGEERRELARHVSVPLLDDLTVTNKISQNQHAEILLHQIATRLACGGSGAQGEGILRAFMTSKVGLDPDDFLFFDGSGLSGHDLVTPRATTKLLAWATTQPWFADWKKTLPIGGEDGTLIARFPKAPLKDNLFAKTGTLGEARALSGYLVAASGKTIIFSVMVGNHTPRTTADRDAMDRIVAAIAAAN</sequence>
<comment type="similarity">
    <text evidence="1">Belongs to the peptidase S13 family.</text>
</comment>
<dbReference type="Pfam" id="PF02113">
    <property type="entry name" value="Peptidase_S13"/>
    <property type="match status" value="2"/>
</dbReference>
<dbReference type="PANTHER" id="PTHR30023">
    <property type="entry name" value="D-ALANYL-D-ALANINE CARBOXYPEPTIDASE"/>
    <property type="match status" value="1"/>
</dbReference>
<dbReference type="STRING" id="474950.SAMN05421771_1102"/>
<keyword evidence="4" id="KW-1185">Reference proteome</keyword>
<evidence type="ECO:0000313" key="4">
    <source>
        <dbReference type="Proteomes" id="UP000199024"/>
    </source>
</evidence>
<reference evidence="3 4" key="1">
    <citation type="submission" date="2016-10" db="EMBL/GenBank/DDBJ databases">
        <authorList>
            <person name="de Groot N.N."/>
        </authorList>
    </citation>
    <scope>NUCLEOTIDE SEQUENCE [LARGE SCALE GENOMIC DNA]</scope>
    <source>
        <strain evidence="3 4">DSM 21001</strain>
    </source>
</reference>
<accession>A0A1I6LQ80</accession>
<dbReference type="GO" id="GO:0006508">
    <property type="term" value="P:proteolysis"/>
    <property type="evidence" value="ECO:0007669"/>
    <property type="project" value="InterPro"/>
</dbReference>
<dbReference type="EMBL" id="FOZL01000001">
    <property type="protein sequence ID" value="SFS05601.1"/>
    <property type="molecule type" value="Genomic_DNA"/>
</dbReference>
<dbReference type="Gene3D" id="3.50.80.20">
    <property type="entry name" value="D-Ala-D-Ala carboxypeptidase C, peptidase S13"/>
    <property type="match status" value="1"/>
</dbReference>
<dbReference type="InterPro" id="IPR000667">
    <property type="entry name" value="Peptidase_S13"/>
</dbReference>
<dbReference type="GO" id="GO:0000270">
    <property type="term" value="P:peptidoglycan metabolic process"/>
    <property type="evidence" value="ECO:0007669"/>
    <property type="project" value="TreeGrafter"/>
</dbReference>
<protein>
    <submittedName>
        <fullName evidence="3">D-alanyl-D-alanine carboxypeptidase / D-alanyl-D-alanine-endopeptidase (Penicillin-binding protein 4)</fullName>
    </submittedName>
</protein>
<dbReference type="NCBIfam" id="TIGR00666">
    <property type="entry name" value="PBP4"/>
    <property type="match status" value="2"/>
</dbReference>
<dbReference type="PANTHER" id="PTHR30023:SF0">
    <property type="entry name" value="PENICILLIN-SENSITIVE CARBOXYPEPTIDASE A"/>
    <property type="match status" value="1"/>
</dbReference>
<dbReference type="SUPFAM" id="SSF56601">
    <property type="entry name" value="beta-lactamase/transpeptidase-like"/>
    <property type="match status" value="1"/>
</dbReference>
<evidence type="ECO:0000256" key="1">
    <source>
        <dbReference type="ARBA" id="ARBA00006096"/>
    </source>
</evidence>
<dbReference type="Proteomes" id="UP000199024">
    <property type="component" value="Unassembled WGS sequence"/>
</dbReference>
<keyword evidence="2" id="KW-0378">Hydrolase</keyword>
<organism evidence="3 4">
    <name type="scientific">Granulicella pectinivorans</name>
    <dbReference type="NCBI Taxonomy" id="474950"/>
    <lineage>
        <taxon>Bacteria</taxon>
        <taxon>Pseudomonadati</taxon>
        <taxon>Acidobacteriota</taxon>
        <taxon>Terriglobia</taxon>
        <taxon>Terriglobales</taxon>
        <taxon>Acidobacteriaceae</taxon>
        <taxon>Granulicella</taxon>
    </lineage>
</organism>
<dbReference type="InterPro" id="IPR012338">
    <property type="entry name" value="Beta-lactam/transpept-like"/>
</dbReference>
<gene>
    <name evidence="3" type="ORF">SAMN05421771_1102</name>
</gene>
<name>A0A1I6LQ80_9BACT</name>
<keyword evidence="3" id="KW-0645">Protease</keyword>